<reference evidence="3" key="1">
    <citation type="journal article" date="2022" name="Plant J.">
        <title>Strategies of tolerance reflected in two North American maple genomes.</title>
        <authorList>
            <person name="McEvoy S.L."/>
            <person name="Sezen U.U."/>
            <person name="Trouern-Trend A."/>
            <person name="McMahon S.M."/>
            <person name="Schaberg P.G."/>
            <person name="Yang J."/>
            <person name="Wegrzyn J.L."/>
            <person name="Swenson N.G."/>
        </authorList>
    </citation>
    <scope>NUCLEOTIDE SEQUENCE</scope>
    <source>
        <strain evidence="3">NS2018</strain>
    </source>
</reference>
<dbReference type="EMBL" id="JAUESC010000384">
    <property type="protein sequence ID" value="KAK0582021.1"/>
    <property type="molecule type" value="Genomic_DNA"/>
</dbReference>
<dbReference type="Proteomes" id="UP001168877">
    <property type="component" value="Unassembled WGS sequence"/>
</dbReference>
<dbReference type="InterPro" id="IPR001878">
    <property type="entry name" value="Znf_CCHC"/>
</dbReference>
<keyword evidence="4" id="KW-1185">Reference proteome</keyword>
<reference evidence="3" key="2">
    <citation type="submission" date="2023-06" db="EMBL/GenBank/DDBJ databases">
        <authorList>
            <person name="Swenson N.G."/>
            <person name="Wegrzyn J.L."/>
            <person name="Mcevoy S.L."/>
        </authorList>
    </citation>
    <scope>NUCLEOTIDE SEQUENCE</scope>
    <source>
        <strain evidence="3">NS2018</strain>
        <tissue evidence="3">Leaf</tissue>
    </source>
</reference>
<dbReference type="GO" id="GO:0003676">
    <property type="term" value="F:nucleic acid binding"/>
    <property type="evidence" value="ECO:0007669"/>
    <property type="project" value="InterPro"/>
</dbReference>
<gene>
    <name evidence="3" type="ORF">LWI29_020542</name>
</gene>
<accession>A0AA39RX14</accession>
<evidence type="ECO:0000313" key="4">
    <source>
        <dbReference type="Proteomes" id="UP001168877"/>
    </source>
</evidence>
<feature type="domain" description="CCHC-type" evidence="2">
    <location>
        <begin position="195"/>
        <end position="210"/>
    </location>
</feature>
<keyword evidence="1" id="KW-0479">Metal-binding</keyword>
<evidence type="ECO:0000259" key="2">
    <source>
        <dbReference type="PROSITE" id="PS50158"/>
    </source>
</evidence>
<dbReference type="PROSITE" id="PS50158">
    <property type="entry name" value="ZF_CCHC"/>
    <property type="match status" value="1"/>
</dbReference>
<keyword evidence="1" id="KW-0863">Zinc-finger</keyword>
<sequence>MSRLRNNEMKDDFDTINEHPVLVTHLLQLEKHAAEVYTRNTFAWVRDEIKSEAKLSILNCVDDMDSVTYTFKKFSVGDKTWNRWTKNAKDVSELDSSSTVTAPDVMQLARYGALSSKCSKMSYFASMSTEGYKVANVAIDNLTIQMKGLLPSSSTSRHENVRQSQMESSVQVKDPVVAATKGSIKHQKKSSGKARKCGNCGQLGHTKKTCHVHVQNNISAKASNGPTTTGSTLQPTAYADLVQSSDSEYIVDSDGRCQPFASHNSDVPTGNLSNQSPDNVFSMTSSTQAMYMQQPQ</sequence>
<dbReference type="AlphaFoldDB" id="A0AA39RX14"/>
<protein>
    <recommendedName>
        <fullName evidence="2">CCHC-type domain-containing protein</fullName>
    </recommendedName>
</protein>
<dbReference type="GO" id="GO:0008270">
    <property type="term" value="F:zinc ion binding"/>
    <property type="evidence" value="ECO:0007669"/>
    <property type="project" value="UniProtKB-KW"/>
</dbReference>
<organism evidence="3 4">
    <name type="scientific">Acer saccharum</name>
    <name type="common">Sugar maple</name>
    <dbReference type="NCBI Taxonomy" id="4024"/>
    <lineage>
        <taxon>Eukaryota</taxon>
        <taxon>Viridiplantae</taxon>
        <taxon>Streptophyta</taxon>
        <taxon>Embryophyta</taxon>
        <taxon>Tracheophyta</taxon>
        <taxon>Spermatophyta</taxon>
        <taxon>Magnoliopsida</taxon>
        <taxon>eudicotyledons</taxon>
        <taxon>Gunneridae</taxon>
        <taxon>Pentapetalae</taxon>
        <taxon>rosids</taxon>
        <taxon>malvids</taxon>
        <taxon>Sapindales</taxon>
        <taxon>Sapindaceae</taxon>
        <taxon>Hippocastanoideae</taxon>
        <taxon>Acereae</taxon>
        <taxon>Acer</taxon>
    </lineage>
</organism>
<keyword evidence="1" id="KW-0862">Zinc</keyword>
<proteinExistence type="predicted"/>
<comment type="caution">
    <text evidence="3">The sequence shown here is derived from an EMBL/GenBank/DDBJ whole genome shotgun (WGS) entry which is preliminary data.</text>
</comment>
<evidence type="ECO:0000256" key="1">
    <source>
        <dbReference type="PROSITE-ProRule" id="PRU00047"/>
    </source>
</evidence>
<name>A0AA39RX14_ACESA</name>
<evidence type="ECO:0000313" key="3">
    <source>
        <dbReference type="EMBL" id="KAK0582021.1"/>
    </source>
</evidence>